<dbReference type="Pfam" id="PF05873">
    <property type="entry name" value="Mt_ATP-synt_D"/>
    <property type="match status" value="1"/>
</dbReference>
<keyword evidence="5" id="KW-0375">Hydrogen ion transport</keyword>
<reference evidence="11" key="1">
    <citation type="submission" date="2012-07" db="EMBL/GenBank/DDBJ databases">
        <title>Genome of the Chinese tree shrew, a rising model animal genetically related to primates.</title>
        <authorList>
            <person name="Zhang G."/>
            <person name="Fan Y."/>
            <person name="Yao Y."/>
            <person name="Huang Z."/>
        </authorList>
    </citation>
    <scope>NUCLEOTIDE SEQUENCE [LARGE SCALE GENOMIC DNA]</scope>
</reference>
<dbReference type="InterPro" id="IPR036228">
    <property type="entry name" value="ATP_synth_F0_dsu_sf_mt"/>
</dbReference>
<dbReference type="GO" id="GO:0005743">
    <property type="term" value="C:mitochondrial inner membrane"/>
    <property type="evidence" value="ECO:0007669"/>
    <property type="project" value="UniProtKB-SubCell"/>
</dbReference>
<keyword evidence="7" id="KW-0406">Ion transport</keyword>
<comment type="similarity">
    <text evidence="2">Belongs to the ATPase d subunit family.</text>
</comment>
<evidence type="ECO:0000256" key="3">
    <source>
        <dbReference type="ARBA" id="ARBA00022448"/>
    </source>
</evidence>
<reference evidence="11" key="2">
    <citation type="journal article" date="2013" name="Nat. Commun.">
        <title>Genome of the Chinese tree shrew.</title>
        <authorList>
            <person name="Fan Y."/>
            <person name="Huang Z.Y."/>
            <person name="Cao C.C."/>
            <person name="Chen C.S."/>
            <person name="Chen Y.X."/>
            <person name="Fan D.D."/>
            <person name="He J."/>
            <person name="Hou H.L."/>
            <person name="Hu L."/>
            <person name="Hu X.T."/>
            <person name="Jiang X.T."/>
            <person name="Lai R."/>
            <person name="Lang Y.S."/>
            <person name="Liang B."/>
            <person name="Liao S.G."/>
            <person name="Mu D."/>
            <person name="Ma Y.Y."/>
            <person name="Niu Y.Y."/>
            <person name="Sun X.Q."/>
            <person name="Xia J.Q."/>
            <person name="Xiao J."/>
            <person name="Xiong Z.Q."/>
            <person name="Xu L."/>
            <person name="Yang L."/>
            <person name="Zhang Y."/>
            <person name="Zhao W."/>
            <person name="Zhao X.D."/>
            <person name="Zheng Y.T."/>
            <person name="Zhou J.M."/>
            <person name="Zhu Y.B."/>
            <person name="Zhang G.J."/>
            <person name="Wang J."/>
            <person name="Yao Y.G."/>
        </authorList>
    </citation>
    <scope>NUCLEOTIDE SEQUENCE [LARGE SCALE GENOMIC DNA]</scope>
</reference>
<evidence type="ECO:0000256" key="9">
    <source>
        <dbReference type="ARBA" id="ARBA00023136"/>
    </source>
</evidence>
<protein>
    <submittedName>
        <fullName evidence="10">ATP synthase subunit d, mitochondrial</fullName>
    </submittedName>
</protein>
<evidence type="ECO:0000256" key="4">
    <source>
        <dbReference type="ARBA" id="ARBA00022547"/>
    </source>
</evidence>
<keyword evidence="9" id="KW-0472">Membrane</keyword>
<dbReference type="GO" id="GO:0015078">
    <property type="term" value="F:proton transmembrane transporter activity"/>
    <property type="evidence" value="ECO:0007669"/>
    <property type="project" value="InterPro"/>
</dbReference>
<proteinExistence type="inferred from homology"/>
<name>L9JDC6_TUPCH</name>
<evidence type="ECO:0000256" key="5">
    <source>
        <dbReference type="ARBA" id="ARBA00022781"/>
    </source>
</evidence>
<sequence length="95" mass="10655">MKKRKGPATCLSVLKGKSPLTPHAVAAKVAHQKLGHWEMGETSVSHPPCWSCCSHNLPKNWDLLVDDFEKKFNSLQVLAPEDKYTVQVDAEEKEE</sequence>
<dbReference type="InParanoid" id="L9JDC6"/>
<accession>L9JDC6</accession>
<evidence type="ECO:0000256" key="1">
    <source>
        <dbReference type="ARBA" id="ARBA00004273"/>
    </source>
</evidence>
<evidence type="ECO:0000256" key="2">
    <source>
        <dbReference type="ARBA" id="ARBA00006842"/>
    </source>
</evidence>
<dbReference type="Gene3D" id="6.10.280.70">
    <property type="match status" value="1"/>
</dbReference>
<evidence type="ECO:0000313" key="10">
    <source>
        <dbReference type="EMBL" id="ELW48329.1"/>
    </source>
</evidence>
<dbReference type="GO" id="GO:0045259">
    <property type="term" value="C:proton-transporting ATP synthase complex"/>
    <property type="evidence" value="ECO:0007669"/>
    <property type="project" value="UniProtKB-KW"/>
</dbReference>
<gene>
    <name evidence="10" type="ORF">TREES_T100016306</name>
</gene>
<evidence type="ECO:0000256" key="7">
    <source>
        <dbReference type="ARBA" id="ARBA00023065"/>
    </source>
</evidence>
<organism evidence="10 11">
    <name type="scientific">Tupaia chinensis</name>
    <name type="common">Chinese tree shrew</name>
    <name type="synonym">Tupaia belangeri chinensis</name>
    <dbReference type="NCBI Taxonomy" id="246437"/>
    <lineage>
        <taxon>Eukaryota</taxon>
        <taxon>Metazoa</taxon>
        <taxon>Chordata</taxon>
        <taxon>Craniata</taxon>
        <taxon>Vertebrata</taxon>
        <taxon>Euteleostomi</taxon>
        <taxon>Mammalia</taxon>
        <taxon>Eutheria</taxon>
        <taxon>Euarchontoglires</taxon>
        <taxon>Scandentia</taxon>
        <taxon>Tupaiidae</taxon>
        <taxon>Tupaia</taxon>
    </lineage>
</organism>
<dbReference type="STRING" id="246437.L9JDC6"/>
<dbReference type="EMBL" id="KB321062">
    <property type="protein sequence ID" value="ELW48329.1"/>
    <property type="molecule type" value="Genomic_DNA"/>
</dbReference>
<evidence type="ECO:0000313" key="11">
    <source>
        <dbReference type="Proteomes" id="UP000011518"/>
    </source>
</evidence>
<evidence type="ECO:0000256" key="8">
    <source>
        <dbReference type="ARBA" id="ARBA00023128"/>
    </source>
</evidence>
<dbReference type="SUPFAM" id="SSF161065">
    <property type="entry name" value="ATP synthase D chain-like"/>
    <property type="match status" value="1"/>
</dbReference>
<evidence type="ECO:0000256" key="6">
    <source>
        <dbReference type="ARBA" id="ARBA00022792"/>
    </source>
</evidence>
<dbReference type="Proteomes" id="UP000011518">
    <property type="component" value="Unassembled WGS sequence"/>
</dbReference>
<dbReference type="GO" id="GO:0015986">
    <property type="term" value="P:proton motive force-driven ATP synthesis"/>
    <property type="evidence" value="ECO:0007669"/>
    <property type="project" value="InterPro"/>
</dbReference>
<keyword evidence="6" id="KW-0999">Mitochondrion inner membrane</keyword>
<keyword evidence="4" id="KW-0138">CF(0)</keyword>
<dbReference type="InterPro" id="IPR008689">
    <property type="entry name" value="ATP_synth_F0_dsu_mt"/>
</dbReference>
<keyword evidence="11" id="KW-1185">Reference proteome</keyword>
<keyword evidence="3" id="KW-0813">Transport</keyword>
<keyword evidence="8" id="KW-0496">Mitochondrion</keyword>
<dbReference type="AlphaFoldDB" id="L9JDC6"/>
<comment type="subcellular location">
    <subcellularLocation>
        <location evidence="1">Mitochondrion inner membrane</location>
    </subcellularLocation>
</comment>